<evidence type="ECO:0000259" key="4">
    <source>
        <dbReference type="PROSITE" id="PS51767"/>
    </source>
</evidence>
<feature type="transmembrane region" description="Helical" evidence="3">
    <location>
        <begin position="401"/>
        <end position="423"/>
    </location>
</feature>
<evidence type="ECO:0000256" key="3">
    <source>
        <dbReference type="SAM" id="Phobius"/>
    </source>
</evidence>
<feature type="domain" description="Peptidase A1" evidence="4">
    <location>
        <begin position="10"/>
        <end position="357"/>
    </location>
</feature>
<evidence type="ECO:0000256" key="2">
    <source>
        <dbReference type="SAM" id="MobiDB-lite"/>
    </source>
</evidence>
<evidence type="ECO:0000313" key="6">
    <source>
        <dbReference type="Proteomes" id="UP000799776"/>
    </source>
</evidence>
<dbReference type="EMBL" id="ML978715">
    <property type="protein sequence ID" value="KAF2089158.1"/>
    <property type="molecule type" value="Genomic_DNA"/>
</dbReference>
<sequence length="559" mass="59704">TRDGNDGPWSTFGINIGTPAQAVRMLPATGQSASWPVLPDGCTSLSSDLDFTTCNNDRGKVFYVNKSSSWQEEGIYELNTLYVENQLGLGEDARGEYGYDTVGLAWSGEGLPSLENMVVGGIADPFSWEGSFPLSPRGVNFTDLNDPKPTILHTLRNETYIPSTSWSYTAGAYNVVPKAYGSLTLGGYDTTRFEANDITIPFGSDISRDLLLAVQSVSTNLTDTPLMSTANYWYIDSLVASMWFPEDVCTAFEDAFGIVWDSENSIYLINDTQHETLTNQNPSLTFTISANTTGASVNITMPYSSLALNASYPVYPNSTRYFPLKRAVNDTQYTLGRAFLQNAYVITDYDRSNFSVHQALFPDSSVSQNLVSIIAPGDETTSTNGTTSTSSDSSSSLSGGAIAGIVIGALCALALLALAFFLVHRRKRARIAEADSAAAAAAALKASGSELDAGRDGQTRDFGVEHKTELEGGQNAKHEMGQEGAVPSELFGLEAGKVSEMEAAVKRPVYEMDAGEVVVPELESGENTAAKAELEGSAVQRPAAKETGGVAGRETRGSG</sequence>
<dbReference type="GO" id="GO:0000324">
    <property type="term" value="C:fungal-type vacuole"/>
    <property type="evidence" value="ECO:0007669"/>
    <property type="project" value="TreeGrafter"/>
</dbReference>
<dbReference type="GO" id="GO:0004190">
    <property type="term" value="F:aspartic-type endopeptidase activity"/>
    <property type="evidence" value="ECO:0007669"/>
    <property type="project" value="InterPro"/>
</dbReference>
<evidence type="ECO:0000256" key="1">
    <source>
        <dbReference type="ARBA" id="ARBA00007447"/>
    </source>
</evidence>
<dbReference type="InterPro" id="IPR033121">
    <property type="entry name" value="PEPTIDASE_A1"/>
</dbReference>
<dbReference type="GO" id="GO:0006508">
    <property type="term" value="P:proteolysis"/>
    <property type="evidence" value="ECO:0007669"/>
    <property type="project" value="UniProtKB-KW"/>
</dbReference>
<keyword evidence="3" id="KW-0472">Membrane</keyword>
<dbReference type="SUPFAM" id="SSF50630">
    <property type="entry name" value="Acid proteases"/>
    <property type="match status" value="1"/>
</dbReference>
<gene>
    <name evidence="5" type="ORF">K490DRAFT_37975</name>
</gene>
<dbReference type="PANTHER" id="PTHR47966">
    <property type="entry name" value="BETA-SITE APP-CLEAVING ENZYME, ISOFORM A-RELATED"/>
    <property type="match status" value="1"/>
</dbReference>
<keyword evidence="5" id="KW-0645">Protease</keyword>
<evidence type="ECO:0000313" key="5">
    <source>
        <dbReference type="EMBL" id="KAF2089158.1"/>
    </source>
</evidence>
<protein>
    <submittedName>
        <fullName evidence="5">Acid protease</fullName>
    </submittedName>
</protein>
<feature type="compositionally biased region" description="Low complexity" evidence="2">
    <location>
        <begin position="380"/>
        <end position="397"/>
    </location>
</feature>
<comment type="similarity">
    <text evidence="1">Belongs to the peptidase A1 family.</text>
</comment>
<name>A0A6A5YBR9_9PEZI</name>
<dbReference type="Gene3D" id="2.40.70.10">
    <property type="entry name" value="Acid Proteases"/>
    <property type="match status" value="2"/>
</dbReference>
<keyword evidence="3" id="KW-1133">Transmembrane helix</keyword>
<dbReference type="InterPro" id="IPR021109">
    <property type="entry name" value="Peptidase_aspartic_dom_sf"/>
</dbReference>
<dbReference type="InterPro" id="IPR001461">
    <property type="entry name" value="Aspartic_peptidase_A1"/>
</dbReference>
<organism evidence="5 6">
    <name type="scientific">Saccharata proteae CBS 121410</name>
    <dbReference type="NCBI Taxonomy" id="1314787"/>
    <lineage>
        <taxon>Eukaryota</taxon>
        <taxon>Fungi</taxon>
        <taxon>Dikarya</taxon>
        <taxon>Ascomycota</taxon>
        <taxon>Pezizomycotina</taxon>
        <taxon>Dothideomycetes</taxon>
        <taxon>Dothideomycetes incertae sedis</taxon>
        <taxon>Botryosphaeriales</taxon>
        <taxon>Saccharataceae</taxon>
        <taxon>Saccharata</taxon>
    </lineage>
</organism>
<dbReference type="PROSITE" id="PS51767">
    <property type="entry name" value="PEPTIDASE_A1"/>
    <property type="match status" value="1"/>
</dbReference>
<dbReference type="PANTHER" id="PTHR47966:SF51">
    <property type="entry name" value="BETA-SITE APP-CLEAVING ENZYME, ISOFORM A-RELATED"/>
    <property type="match status" value="1"/>
</dbReference>
<dbReference type="Proteomes" id="UP000799776">
    <property type="component" value="Unassembled WGS sequence"/>
</dbReference>
<feature type="region of interest" description="Disordered" evidence="2">
    <location>
        <begin position="521"/>
        <end position="559"/>
    </location>
</feature>
<accession>A0A6A5YBR9</accession>
<dbReference type="OrthoDB" id="4074350at2759"/>
<keyword evidence="3" id="KW-0812">Transmembrane</keyword>
<dbReference type="Pfam" id="PF00026">
    <property type="entry name" value="Asp"/>
    <property type="match status" value="1"/>
</dbReference>
<dbReference type="PRINTS" id="PR00792">
    <property type="entry name" value="PEPSIN"/>
</dbReference>
<proteinExistence type="inferred from homology"/>
<reference evidence="5" key="1">
    <citation type="journal article" date="2020" name="Stud. Mycol.">
        <title>101 Dothideomycetes genomes: a test case for predicting lifestyles and emergence of pathogens.</title>
        <authorList>
            <person name="Haridas S."/>
            <person name="Albert R."/>
            <person name="Binder M."/>
            <person name="Bloem J."/>
            <person name="Labutti K."/>
            <person name="Salamov A."/>
            <person name="Andreopoulos B."/>
            <person name="Baker S."/>
            <person name="Barry K."/>
            <person name="Bills G."/>
            <person name="Bluhm B."/>
            <person name="Cannon C."/>
            <person name="Castanera R."/>
            <person name="Culley D."/>
            <person name="Daum C."/>
            <person name="Ezra D."/>
            <person name="Gonzalez J."/>
            <person name="Henrissat B."/>
            <person name="Kuo A."/>
            <person name="Liang C."/>
            <person name="Lipzen A."/>
            <person name="Lutzoni F."/>
            <person name="Magnuson J."/>
            <person name="Mondo S."/>
            <person name="Nolan M."/>
            <person name="Ohm R."/>
            <person name="Pangilinan J."/>
            <person name="Park H.-J."/>
            <person name="Ramirez L."/>
            <person name="Alfaro M."/>
            <person name="Sun H."/>
            <person name="Tritt A."/>
            <person name="Yoshinaga Y."/>
            <person name="Zwiers L.-H."/>
            <person name="Turgeon B."/>
            <person name="Goodwin S."/>
            <person name="Spatafora J."/>
            <person name="Crous P."/>
            <person name="Grigoriev I."/>
        </authorList>
    </citation>
    <scope>NUCLEOTIDE SEQUENCE</scope>
    <source>
        <strain evidence="5">CBS 121410</strain>
    </source>
</reference>
<keyword evidence="5" id="KW-0378">Hydrolase</keyword>
<feature type="non-terminal residue" evidence="5">
    <location>
        <position position="1"/>
    </location>
</feature>
<keyword evidence="6" id="KW-1185">Reference proteome</keyword>
<feature type="region of interest" description="Disordered" evidence="2">
    <location>
        <begin position="377"/>
        <end position="397"/>
    </location>
</feature>
<dbReference type="AlphaFoldDB" id="A0A6A5YBR9"/>